<evidence type="ECO:0000313" key="3">
    <source>
        <dbReference type="Proteomes" id="UP000327179"/>
    </source>
</evidence>
<proteinExistence type="predicted"/>
<dbReference type="EMBL" id="CP043311">
    <property type="protein sequence ID" value="QEY61917.1"/>
    <property type="molecule type" value="Genomic_DNA"/>
</dbReference>
<evidence type="ECO:0008006" key="4">
    <source>
        <dbReference type="Google" id="ProtNLM"/>
    </source>
</evidence>
<protein>
    <recommendedName>
        <fullName evidence="4">DUF2214 family protein</fullName>
    </recommendedName>
</protein>
<accession>A0A5J6QHG7</accession>
<dbReference type="AlphaFoldDB" id="A0A5J6QHG7"/>
<gene>
    <name evidence="2" type="ORF">FXN65_07515</name>
</gene>
<dbReference type="KEGG" id="plal:FXN65_07515"/>
<dbReference type="Proteomes" id="UP000327179">
    <property type="component" value="Chromosome"/>
</dbReference>
<evidence type="ECO:0000256" key="1">
    <source>
        <dbReference type="SAM" id="Phobius"/>
    </source>
</evidence>
<reference evidence="2 3" key="1">
    <citation type="submission" date="2019-08" db="EMBL/GenBank/DDBJ databases">
        <title>Whole-genome Sequencing of e-waste polymer degrading bacterium Pseudomonas sp. strain PE08.</title>
        <authorList>
            <person name="Kirdat K."/>
            <person name="Debbarma P."/>
            <person name="Narawade N."/>
            <person name="Suyal D."/>
            <person name="Thorat V."/>
            <person name="Shouche Y."/>
            <person name="Goel R."/>
            <person name="Yadav A."/>
        </authorList>
    </citation>
    <scope>NUCLEOTIDE SEQUENCE [LARGE SCALE GENOMIC DNA]</scope>
    <source>
        <strain evidence="2 3">PE08</strain>
    </source>
</reference>
<keyword evidence="3" id="KW-1185">Reference proteome</keyword>
<feature type="transmembrane region" description="Helical" evidence="1">
    <location>
        <begin position="107"/>
        <end position="127"/>
    </location>
</feature>
<keyword evidence="1" id="KW-1133">Transmembrane helix</keyword>
<keyword evidence="1" id="KW-0472">Membrane</keyword>
<dbReference type="RefSeq" id="WP_151132460.1">
    <property type="nucleotide sequence ID" value="NZ_CP043311.1"/>
</dbReference>
<feature type="transmembrane region" description="Helical" evidence="1">
    <location>
        <begin position="25"/>
        <end position="45"/>
    </location>
</feature>
<feature type="transmembrane region" description="Helical" evidence="1">
    <location>
        <begin position="66"/>
        <end position="87"/>
    </location>
</feature>
<organism evidence="2 3">
    <name type="scientific">Metapseudomonas lalkuanensis</name>
    <dbReference type="NCBI Taxonomy" id="2604832"/>
    <lineage>
        <taxon>Bacteria</taxon>
        <taxon>Pseudomonadati</taxon>
        <taxon>Pseudomonadota</taxon>
        <taxon>Gammaproteobacteria</taxon>
        <taxon>Pseudomonadales</taxon>
        <taxon>Pseudomonadaceae</taxon>
        <taxon>Metapseudomonas</taxon>
    </lineage>
</organism>
<feature type="transmembrane region" description="Helical" evidence="1">
    <location>
        <begin position="139"/>
        <end position="159"/>
    </location>
</feature>
<sequence length="218" mass="23614">MELFHLVASALQQPVTMELTRMGVVYAHLIACCVAIGLVLTSDVAMIKQLFQGRDSTEADKEHLHMLKQTVLIALAALWVTGIGILALDYSQKGAMYFLNPKLQAKILVVALLTLNGWVLHSVVMPAMDKAGSLLKLDLNARSLALFSGVVSGVSWFYGAMLGIARPLSWKYSLTEIMVAYPVLICLGFVAMSLLVKWAANRAEAKAPARLNPALASC</sequence>
<name>A0A5J6QHG7_9GAMM</name>
<feature type="transmembrane region" description="Helical" evidence="1">
    <location>
        <begin position="179"/>
        <end position="200"/>
    </location>
</feature>
<keyword evidence="1" id="KW-0812">Transmembrane</keyword>
<evidence type="ECO:0000313" key="2">
    <source>
        <dbReference type="EMBL" id="QEY61917.1"/>
    </source>
</evidence>